<keyword evidence="1" id="KW-0614">Plasmid</keyword>
<geneLocation type="plasmid" evidence="2">
    <name>phg1</name>
</geneLocation>
<protein>
    <submittedName>
        <fullName evidence="1">Uncharacterized protein</fullName>
    </submittedName>
</protein>
<accession>A0AAF1D5C7</accession>
<name>A0AAF1D5C7_CUPNH</name>
<dbReference type="Proteomes" id="UP000296079">
    <property type="component" value="Plasmid pHG1"/>
</dbReference>
<sequence length="295" mass="32259">MNHLVLHFELNTPASGVVSGQARLANLVFEASGEALAIAVLGQYSDCTPFARVVTPKILKCLPQELGHACHTFGTLLVADYLSWSNSGKEFADWRAPLGGIRLGEPFDIDAEDEEGVVVRALDRCSLYRGRVDLASRAEETDPRPIHEARFAKSVKDEVLSVAPTLAQGFNRSFSLTGTTSGFSIDYVGHAYATCYAAINPKAKSMVRNKTAAAALWRLARARDAFGFATPESIELTAWIPAPGQPIYSDSEYAEVSDILYELREQAKREDLQVFSAYDAKRACSRLLAEEALTH</sequence>
<dbReference type="EMBL" id="CP039289">
    <property type="protein sequence ID" value="QCC05399.1"/>
    <property type="molecule type" value="Genomic_DNA"/>
</dbReference>
<organism evidence="1 2">
    <name type="scientific">Cupriavidus necator (strain ATCC 17699 / DSM 428 / KCTC 22496 / NCIMB 10442 / H16 / Stanier 337)</name>
    <name type="common">Ralstonia eutropha</name>
    <dbReference type="NCBI Taxonomy" id="381666"/>
    <lineage>
        <taxon>Bacteria</taxon>
        <taxon>Pseudomonadati</taxon>
        <taxon>Pseudomonadota</taxon>
        <taxon>Betaproteobacteria</taxon>
        <taxon>Burkholderiales</taxon>
        <taxon>Burkholderiaceae</taxon>
        <taxon>Cupriavidus</taxon>
    </lineage>
</organism>
<evidence type="ECO:0000313" key="2">
    <source>
        <dbReference type="Proteomes" id="UP000296079"/>
    </source>
</evidence>
<reference evidence="1 2" key="1">
    <citation type="submission" date="2019-04" db="EMBL/GenBank/DDBJ databases">
        <title>Long-read de novo sequencing of Cupriavidus necator H16.</title>
        <authorList>
            <person name="Little G.T."/>
            <person name="Ehsaan M."/>
            <person name="Arenas-Lopez C."/>
            <person name="Jawed K."/>
            <person name="Winzer K."/>
            <person name="Kovacs K."/>
            <person name="Malys N."/>
            <person name="Minton N.P."/>
        </authorList>
    </citation>
    <scope>NUCLEOTIDE SEQUENCE [LARGE SCALE GENOMIC DNA]</scope>
    <source>
        <strain evidence="1 2">H16</strain>
        <plasmid evidence="2">phg1</plasmid>
    </source>
</reference>
<dbReference type="RefSeq" id="WP_082236120.1">
    <property type="nucleotide sequence ID" value="NC_005241.1"/>
</dbReference>
<evidence type="ECO:0000313" key="1">
    <source>
        <dbReference type="EMBL" id="QCC05399.1"/>
    </source>
</evidence>
<proteinExistence type="predicted"/>
<dbReference type="AlphaFoldDB" id="A0AAF1D5C7"/>
<gene>
    <name evidence="1" type="ORF">E6A55_32915</name>
</gene>